<dbReference type="Proteomes" id="UP000190961">
    <property type="component" value="Unassembled WGS sequence"/>
</dbReference>
<dbReference type="RefSeq" id="WP_079688323.1">
    <property type="nucleotide sequence ID" value="NZ_FUZU01000002.1"/>
</dbReference>
<gene>
    <name evidence="1" type="ORF">SAMN05660236_3818</name>
</gene>
<organism evidence="1 2">
    <name type="scientific">Ohtaekwangia koreensis</name>
    <dbReference type="NCBI Taxonomy" id="688867"/>
    <lineage>
        <taxon>Bacteria</taxon>
        <taxon>Pseudomonadati</taxon>
        <taxon>Bacteroidota</taxon>
        <taxon>Cytophagia</taxon>
        <taxon>Cytophagales</taxon>
        <taxon>Fulvivirgaceae</taxon>
        <taxon>Ohtaekwangia</taxon>
    </lineage>
</organism>
<dbReference type="AlphaFoldDB" id="A0A1T5LTB3"/>
<keyword evidence="2" id="KW-1185">Reference proteome</keyword>
<dbReference type="OrthoDB" id="664859at2"/>
<name>A0A1T5LTB3_9BACT</name>
<protein>
    <submittedName>
        <fullName evidence="1">Uncharacterized protein</fullName>
    </submittedName>
</protein>
<evidence type="ECO:0000313" key="1">
    <source>
        <dbReference type="EMBL" id="SKC78829.1"/>
    </source>
</evidence>
<dbReference type="EMBL" id="FUZU01000002">
    <property type="protein sequence ID" value="SKC78829.1"/>
    <property type="molecule type" value="Genomic_DNA"/>
</dbReference>
<proteinExistence type="predicted"/>
<accession>A0A1T5LTB3</accession>
<evidence type="ECO:0000313" key="2">
    <source>
        <dbReference type="Proteomes" id="UP000190961"/>
    </source>
</evidence>
<reference evidence="1 2" key="1">
    <citation type="submission" date="2017-02" db="EMBL/GenBank/DDBJ databases">
        <authorList>
            <person name="Peterson S.W."/>
        </authorList>
    </citation>
    <scope>NUCLEOTIDE SEQUENCE [LARGE SCALE GENOMIC DNA]</scope>
    <source>
        <strain evidence="1 2">DSM 25262</strain>
    </source>
</reference>
<sequence length="357" mass="40941">MKHSIVAIFFIVSFYGLQGQTLNYSQGTDRHQNIYRDTRNGIHYFPDSIRVEFPEQEALVVFELKNFQANNAFIENFPATLLELNTYLEKSLPTTLSTNASIVVNATYRKDNQKEITIEEKKSQTKLLVKEKEIVQLLPPGIEIYLNTDIAKVYLYVPERSKLQELSSKNFIQIVSSIRDASKNWYIGRKSFKARIIIQNNAISYSNILHTEPHDLIYATGSAAVGVLRDKLYPELTGAIGLSFSDRFNRRNRKIEFTYSSMFLLDKKPEGGYNNSISSFLGVSYRKNFNTKGDREMWGGIGAAILVHETENFFQGKTAKLFIVSDLGSTRLNIVPEFYLTNDFKKFQFGLKLNYAF</sequence>
<dbReference type="STRING" id="688867.SAMN05660236_3818"/>